<dbReference type="AlphaFoldDB" id="A0A545AIR4"/>
<accession>A0A545AIR4</accession>
<keyword evidence="2" id="KW-0808">Transferase</keyword>
<comment type="caution">
    <text evidence="2">The sequence shown here is derived from an EMBL/GenBank/DDBJ whole genome shotgun (WGS) entry which is preliminary data.</text>
</comment>
<dbReference type="PROSITE" id="PS51186">
    <property type="entry name" value="GNAT"/>
    <property type="match status" value="1"/>
</dbReference>
<keyword evidence="3" id="KW-1185">Reference proteome</keyword>
<protein>
    <submittedName>
        <fullName evidence="2">GNAT family N-acetyltransferase</fullName>
    </submittedName>
</protein>
<gene>
    <name evidence="2" type="ORF">FL583_30980</name>
</gene>
<organism evidence="2 3">
    <name type="scientific">Cryptosporangium phraense</name>
    <dbReference type="NCBI Taxonomy" id="2593070"/>
    <lineage>
        <taxon>Bacteria</taxon>
        <taxon>Bacillati</taxon>
        <taxon>Actinomycetota</taxon>
        <taxon>Actinomycetes</taxon>
        <taxon>Cryptosporangiales</taxon>
        <taxon>Cryptosporangiaceae</taxon>
        <taxon>Cryptosporangium</taxon>
    </lineage>
</organism>
<dbReference type="GO" id="GO:0016747">
    <property type="term" value="F:acyltransferase activity, transferring groups other than amino-acyl groups"/>
    <property type="evidence" value="ECO:0007669"/>
    <property type="project" value="InterPro"/>
</dbReference>
<dbReference type="EMBL" id="VIRS01000029">
    <property type="protein sequence ID" value="TQS41214.1"/>
    <property type="molecule type" value="Genomic_DNA"/>
</dbReference>
<dbReference type="Pfam" id="PF13508">
    <property type="entry name" value="Acetyltransf_7"/>
    <property type="match status" value="1"/>
</dbReference>
<dbReference type="SUPFAM" id="SSF55729">
    <property type="entry name" value="Acyl-CoA N-acyltransferases (Nat)"/>
    <property type="match status" value="1"/>
</dbReference>
<evidence type="ECO:0000259" key="1">
    <source>
        <dbReference type="PROSITE" id="PS51186"/>
    </source>
</evidence>
<feature type="domain" description="N-acetyltransferase" evidence="1">
    <location>
        <begin position="33"/>
        <end position="174"/>
    </location>
</feature>
<dbReference type="Proteomes" id="UP000317982">
    <property type="component" value="Unassembled WGS sequence"/>
</dbReference>
<dbReference type="CDD" id="cd04301">
    <property type="entry name" value="NAT_SF"/>
    <property type="match status" value="1"/>
</dbReference>
<dbReference type="InterPro" id="IPR016181">
    <property type="entry name" value="Acyl_CoA_acyltransferase"/>
</dbReference>
<dbReference type="Gene3D" id="3.40.630.30">
    <property type="match status" value="1"/>
</dbReference>
<proteinExistence type="predicted"/>
<evidence type="ECO:0000313" key="2">
    <source>
        <dbReference type="EMBL" id="TQS41214.1"/>
    </source>
</evidence>
<dbReference type="OrthoDB" id="3190820at2"/>
<reference evidence="2 3" key="1">
    <citation type="submission" date="2019-07" db="EMBL/GenBank/DDBJ databases">
        <title>Cryptosporangium phraense sp. nov., isolated from plant litter.</title>
        <authorList>
            <person name="Suriyachadkun C."/>
        </authorList>
    </citation>
    <scope>NUCLEOTIDE SEQUENCE [LARGE SCALE GENOMIC DNA]</scope>
    <source>
        <strain evidence="2 3">A-T 5661</strain>
    </source>
</reference>
<dbReference type="InParanoid" id="A0A545AIR4"/>
<sequence length="174" mass="19794">MFDDDWGSTEAVRSLVAPFRRAVGNTLRVKTAWTLRPARPADAGRLADLKARAMRPDLERLGLWDEEWARRRFLDTYVPANTDVIEVAGEPVGVIAVRPEMDALWIEHFYLEPAVQGRGLGGQVLRQVMDAHRDERPFRLAIDRGSAARRLYERVGFVHLWDDDNGVDQIFGTP</sequence>
<evidence type="ECO:0000313" key="3">
    <source>
        <dbReference type="Proteomes" id="UP000317982"/>
    </source>
</evidence>
<dbReference type="InterPro" id="IPR000182">
    <property type="entry name" value="GNAT_dom"/>
</dbReference>
<name>A0A545AIR4_9ACTN</name>